<dbReference type="GO" id="GO:0016747">
    <property type="term" value="F:acyltransferase activity, transferring groups other than amino-acyl groups"/>
    <property type="evidence" value="ECO:0007669"/>
    <property type="project" value="InterPro"/>
</dbReference>
<gene>
    <name evidence="2" type="ORF">BTO08_21275</name>
</gene>
<dbReference type="OrthoDB" id="9787920at2"/>
<dbReference type="PROSITE" id="PS51186">
    <property type="entry name" value="GNAT"/>
    <property type="match status" value="1"/>
</dbReference>
<reference evidence="2 3" key="1">
    <citation type="submission" date="2016-12" db="EMBL/GenBank/DDBJ databases">
        <title>Diversity of luminous bacteria.</title>
        <authorList>
            <person name="Yoshizawa S."/>
            <person name="Kogure K."/>
        </authorList>
    </citation>
    <scope>NUCLEOTIDE SEQUENCE [LARGE SCALE GENOMIC DNA]</scope>
    <source>
        <strain evidence="2 3">LC1-200</strain>
    </source>
</reference>
<dbReference type="RefSeq" id="WP_105062525.1">
    <property type="nucleotide sequence ID" value="NZ_MSCJ01000003.1"/>
</dbReference>
<name>A0A2S7VMN8_PHOAN</name>
<evidence type="ECO:0000313" key="3">
    <source>
        <dbReference type="Proteomes" id="UP000238730"/>
    </source>
</evidence>
<dbReference type="SUPFAM" id="SSF55729">
    <property type="entry name" value="Acyl-CoA N-acyltransferases (Nat)"/>
    <property type="match status" value="1"/>
</dbReference>
<protein>
    <submittedName>
        <fullName evidence="2">GNAT family N-acetyltransferase</fullName>
    </submittedName>
</protein>
<sequence length="141" mass="15908">MKIEVSVQPSEHQLQVISDGISAFNAPHLPNEGEFESGLRFAIMAQNEQGEYVGGLQASVVWSYCVLELLWLSEETRGHGVGSQLIEQLVTFAKEKQLTQIRTETLDFQAKPFYEKQGFKVYGEIDDSPKGHKTYFLVKVL</sequence>
<dbReference type="InterPro" id="IPR000182">
    <property type="entry name" value="GNAT_dom"/>
</dbReference>
<keyword evidence="2" id="KW-0808">Transferase</keyword>
<comment type="caution">
    <text evidence="2">The sequence shown here is derived from an EMBL/GenBank/DDBJ whole genome shotgun (WGS) entry which is preliminary data.</text>
</comment>
<evidence type="ECO:0000259" key="1">
    <source>
        <dbReference type="PROSITE" id="PS51186"/>
    </source>
</evidence>
<dbReference type="Proteomes" id="UP000238730">
    <property type="component" value="Unassembled WGS sequence"/>
</dbReference>
<dbReference type="AlphaFoldDB" id="A0A2S7VMN8"/>
<dbReference type="Pfam" id="PF00583">
    <property type="entry name" value="Acetyltransf_1"/>
    <property type="match status" value="1"/>
</dbReference>
<dbReference type="InterPro" id="IPR016181">
    <property type="entry name" value="Acyl_CoA_acyltransferase"/>
</dbReference>
<accession>A0A2S7VMN8</accession>
<dbReference type="EMBL" id="MSCJ01000003">
    <property type="protein sequence ID" value="PQJ62751.1"/>
    <property type="molecule type" value="Genomic_DNA"/>
</dbReference>
<proteinExistence type="predicted"/>
<dbReference type="CDD" id="cd04301">
    <property type="entry name" value="NAT_SF"/>
    <property type="match status" value="1"/>
</dbReference>
<evidence type="ECO:0000313" key="2">
    <source>
        <dbReference type="EMBL" id="PQJ62751.1"/>
    </source>
</evidence>
<organism evidence="2 3">
    <name type="scientific">Photobacterium angustum</name>
    <dbReference type="NCBI Taxonomy" id="661"/>
    <lineage>
        <taxon>Bacteria</taxon>
        <taxon>Pseudomonadati</taxon>
        <taxon>Pseudomonadota</taxon>
        <taxon>Gammaproteobacteria</taxon>
        <taxon>Vibrionales</taxon>
        <taxon>Vibrionaceae</taxon>
        <taxon>Photobacterium</taxon>
    </lineage>
</organism>
<feature type="domain" description="N-acetyltransferase" evidence="1">
    <location>
        <begin position="3"/>
        <end position="141"/>
    </location>
</feature>
<dbReference type="Gene3D" id="3.40.630.30">
    <property type="match status" value="1"/>
</dbReference>